<dbReference type="EMBL" id="FPAS01000001">
    <property type="protein sequence ID" value="SFT37338.1"/>
    <property type="molecule type" value="Genomic_DNA"/>
</dbReference>
<dbReference type="Pfam" id="PF03321">
    <property type="entry name" value="GH3"/>
    <property type="match status" value="1"/>
</dbReference>
<dbReference type="GO" id="GO:0005737">
    <property type="term" value="C:cytoplasm"/>
    <property type="evidence" value="ECO:0007669"/>
    <property type="project" value="TreeGrafter"/>
</dbReference>
<dbReference type="InterPro" id="IPR055378">
    <property type="entry name" value="GH3_C"/>
</dbReference>
<dbReference type="Pfam" id="PF23571">
    <property type="entry name" value="GH3_M"/>
    <property type="match status" value="1"/>
</dbReference>
<dbReference type="Proteomes" id="UP000236454">
    <property type="component" value="Unassembled WGS sequence"/>
</dbReference>
<evidence type="ECO:0000259" key="1">
    <source>
        <dbReference type="Pfam" id="PF23571"/>
    </source>
</evidence>
<dbReference type="GO" id="GO:0016881">
    <property type="term" value="F:acid-amino acid ligase activity"/>
    <property type="evidence" value="ECO:0007669"/>
    <property type="project" value="TreeGrafter"/>
</dbReference>
<evidence type="ECO:0000313" key="4">
    <source>
        <dbReference type="Proteomes" id="UP000236454"/>
    </source>
</evidence>
<proteinExistence type="predicted"/>
<dbReference type="PANTHER" id="PTHR31901">
    <property type="entry name" value="GH3 DOMAIN-CONTAINING PROTEIN"/>
    <property type="match status" value="1"/>
</dbReference>
<name>A0A1I6XG27_9FLAO</name>
<dbReference type="PANTHER" id="PTHR31901:SF9">
    <property type="entry name" value="GH3 DOMAIN-CONTAINING PROTEIN"/>
    <property type="match status" value="1"/>
</dbReference>
<dbReference type="InterPro" id="IPR004993">
    <property type="entry name" value="GH3"/>
</dbReference>
<dbReference type="STRING" id="477690.SAMN05216474_0180"/>
<dbReference type="AlphaFoldDB" id="A0A1I6XG27"/>
<reference evidence="3 4" key="1">
    <citation type="submission" date="2016-10" db="EMBL/GenBank/DDBJ databases">
        <authorList>
            <person name="de Groot N.N."/>
        </authorList>
    </citation>
    <scope>NUCLEOTIDE SEQUENCE [LARGE SCALE GENOMIC DNA]</scope>
    <source>
        <strain evidence="3 4">CGMCC 1.7005</strain>
    </source>
</reference>
<dbReference type="InterPro" id="IPR055377">
    <property type="entry name" value="GH3_M"/>
</dbReference>
<keyword evidence="4" id="KW-1185">Reference proteome</keyword>
<feature type="domain" description="GH3 C-terminal" evidence="2">
    <location>
        <begin position="381"/>
        <end position="493"/>
    </location>
</feature>
<dbReference type="OrthoDB" id="5678283at2"/>
<feature type="domain" description="GH3 middle" evidence="1">
    <location>
        <begin position="296"/>
        <end position="366"/>
    </location>
</feature>
<sequence length="509" mass="58656">MPFNSIFSWLMKKRIHQIDLFRKYPDEVQEELFHRNIEAGRATRFGKEMGFEHIEEYKDFNEKVPLMDYESLKHWVDFAMKGEDDVLWPGETKWFAKSSGTTSDKSKFIPVTKDSLEACHYKGGKDLLGLYYAQHPGTKLWNGKHLIISGSSQCNEQHLSSSSYIGDLSAIIVNNLPWWAELKRRPSKEIALMSEWEEKIECIAQSTIKEDIHIIAGVPSWTMVILNRILEITGKQTIKEVWPNLELFMHGGVSFEPYRKEFDRIIGNPYMNYVESYNASEGFFGIQDTQDGDLLLMLDYGIFYEFIPMDKYKGVNSEVVIPLNEVKLGVNYAMVITTNGGLWRYIIGDTIMFTELKPKRFKVTGRTKSYINVFGEELIVENAEKAMSVACERAGAQVHEYTAGPIFMEGQQSGGHEWLIEFAEAPKDFDYFVEVLDNTLKSLNSDYEAKRYKDMALAFPKVHQLTKGSFNTWLKQKGKLGGQHKVPRLMNDRRVLEEVMEAIQMKVVP</sequence>
<gene>
    <name evidence="3" type="ORF">SAMN05216474_0180</name>
</gene>
<organism evidence="3 4">
    <name type="scientific">Lishizhenia tianjinensis</name>
    <dbReference type="NCBI Taxonomy" id="477690"/>
    <lineage>
        <taxon>Bacteria</taxon>
        <taxon>Pseudomonadati</taxon>
        <taxon>Bacteroidota</taxon>
        <taxon>Flavobacteriia</taxon>
        <taxon>Flavobacteriales</taxon>
        <taxon>Crocinitomicaceae</taxon>
        <taxon>Lishizhenia</taxon>
    </lineage>
</organism>
<dbReference type="Pfam" id="PF23572">
    <property type="entry name" value="GH3_C"/>
    <property type="match status" value="1"/>
</dbReference>
<accession>A0A1I6XG27</accession>
<evidence type="ECO:0000259" key="2">
    <source>
        <dbReference type="Pfam" id="PF23572"/>
    </source>
</evidence>
<protein>
    <submittedName>
        <fullName evidence="3">GH3 auxin-responsive promoter</fullName>
    </submittedName>
</protein>
<evidence type="ECO:0000313" key="3">
    <source>
        <dbReference type="EMBL" id="SFT37338.1"/>
    </source>
</evidence>